<reference evidence="2 3" key="1">
    <citation type="submission" date="2015-11" db="EMBL/GenBank/DDBJ databases">
        <title>Expanding the genomic diversity of Burkholderia species for the development of highly accurate diagnostics.</title>
        <authorList>
            <person name="Sahl J."/>
            <person name="Keim P."/>
            <person name="Wagner D."/>
        </authorList>
    </citation>
    <scope>NUCLEOTIDE SEQUENCE [LARGE SCALE GENOMIC DNA]</scope>
    <source>
        <strain evidence="2 3">MSMB2036</strain>
    </source>
</reference>
<organism evidence="2 3">
    <name type="scientific">Burkholderia ubonensis</name>
    <dbReference type="NCBI Taxonomy" id="101571"/>
    <lineage>
        <taxon>Bacteria</taxon>
        <taxon>Pseudomonadati</taxon>
        <taxon>Pseudomonadota</taxon>
        <taxon>Betaproteobacteria</taxon>
        <taxon>Burkholderiales</taxon>
        <taxon>Burkholderiaceae</taxon>
        <taxon>Burkholderia</taxon>
        <taxon>Burkholderia cepacia complex</taxon>
    </lineage>
</organism>
<name>A0A118HT87_9BURK</name>
<feature type="transmembrane region" description="Helical" evidence="1">
    <location>
        <begin position="16"/>
        <end position="36"/>
    </location>
</feature>
<sequence length="101" mass="10828">MTPFCGSASVSLDRPAGFHLSAPIGGAVLVLVSDGMQNPYQRRYKHVRSVAAEHRQRPPKLAGRWIGRRCGAHPGAIRRAPASCPRGLHAGPTAKSFMDVT</sequence>
<comment type="caution">
    <text evidence="2">The sequence shown here is derived from an EMBL/GenBank/DDBJ whole genome shotgun (WGS) entry which is preliminary data.</text>
</comment>
<gene>
    <name evidence="2" type="ORF">WJ33_25885</name>
</gene>
<dbReference type="EMBL" id="LOXM01000126">
    <property type="protein sequence ID" value="KVG67219.1"/>
    <property type="molecule type" value="Genomic_DNA"/>
</dbReference>
<proteinExistence type="predicted"/>
<evidence type="ECO:0000313" key="2">
    <source>
        <dbReference type="EMBL" id="KVG67219.1"/>
    </source>
</evidence>
<dbReference type="AlphaFoldDB" id="A0A118HT87"/>
<accession>A0A118HT87</accession>
<dbReference type="Proteomes" id="UP000064029">
    <property type="component" value="Unassembled WGS sequence"/>
</dbReference>
<keyword evidence="1" id="KW-1133">Transmembrane helix</keyword>
<keyword evidence="1" id="KW-0472">Membrane</keyword>
<evidence type="ECO:0000313" key="3">
    <source>
        <dbReference type="Proteomes" id="UP000064029"/>
    </source>
</evidence>
<protein>
    <submittedName>
        <fullName evidence="2">Uncharacterized protein</fullName>
    </submittedName>
</protein>
<keyword evidence="1" id="KW-0812">Transmembrane</keyword>
<evidence type="ECO:0000256" key="1">
    <source>
        <dbReference type="SAM" id="Phobius"/>
    </source>
</evidence>